<evidence type="ECO:0000256" key="3">
    <source>
        <dbReference type="ARBA" id="ARBA00022490"/>
    </source>
</evidence>
<reference evidence="8 9" key="1">
    <citation type="submission" date="2016-05" db="EMBL/GenBank/DDBJ databases">
        <authorList>
            <person name="Lavstsen T."/>
            <person name="Jespersen J.S."/>
        </authorList>
    </citation>
    <scope>NUCLEOTIDE SEQUENCE [LARGE SCALE GENOMIC DNA]</scope>
    <source>
        <strain evidence="8 9">YLB-01</strain>
    </source>
</reference>
<dbReference type="OrthoDB" id="4035289at2"/>
<dbReference type="PROSITE" id="PS01279">
    <property type="entry name" value="PCMT"/>
    <property type="match status" value="1"/>
</dbReference>
<dbReference type="EC" id="2.1.1.77" evidence="7"/>
<dbReference type="EMBL" id="LXMD01000023">
    <property type="protein sequence ID" value="OCG73981.1"/>
    <property type="molecule type" value="Genomic_DNA"/>
</dbReference>
<comment type="caution">
    <text evidence="8">The sequence shown here is derived from an EMBL/GenBank/DDBJ whole genome shotgun (WGS) entry which is preliminary data.</text>
</comment>
<comment type="subcellular location">
    <subcellularLocation>
        <location evidence="1 7">Cytoplasm</location>
    </subcellularLocation>
</comment>
<dbReference type="GO" id="GO:0004719">
    <property type="term" value="F:protein-L-isoaspartate (D-aspartate) O-methyltransferase activity"/>
    <property type="evidence" value="ECO:0007669"/>
    <property type="project" value="UniProtKB-UniRule"/>
</dbReference>
<dbReference type="STRING" id="904291.A7J15_06220"/>
<dbReference type="FunFam" id="3.40.50.150:FF:000010">
    <property type="entry name" value="Protein-L-isoaspartate O-methyltransferase"/>
    <property type="match status" value="1"/>
</dbReference>
<organism evidence="8 9">
    <name type="scientific">Microbacterium sediminis</name>
    <dbReference type="NCBI Taxonomy" id="904291"/>
    <lineage>
        <taxon>Bacteria</taxon>
        <taxon>Bacillati</taxon>
        <taxon>Actinomycetota</taxon>
        <taxon>Actinomycetes</taxon>
        <taxon>Micrococcales</taxon>
        <taxon>Microbacteriaceae</taxon>
        <taxon>Microbacterium</taxon>
    </lineage>
</organism>
<evidence type="ECO:0000256" key="4">
    <source>
        <dbReference type="ARBA" id="ARBA00022603"/>
    </source>
</evidence>
<gene>
    <name evidence="7" type="primary">pcm</name>
    <name evidence="8" type="ORF">A7J15_06220</name>
</gene>
<dbReference type="GO" id="GO:0005737">
    <property type="term" value="C:cytoplasm"/>
    <property type="evidence" value="ECO:0007669"/>
    <property type="project" value="UniProtKB-SubCell"/>
</dbReference>
<dbReference type="RefSeq" id="WP_067026404.1">
    <property type="nucleotide sequence ID" value="NZ_CP038256.1"/>
</dbReference>
<accession>A0A1B9NBJ2</accession>
<dbReference type="Proteomes" id="UP000093355">
    <property type="component" value="Unassembled WGS sequence"/>
</dbReference>
<evidence type="ECO:0000256" key="2">
    <source>
        <dbReference type="ARBA" id="ARBA00005369"/>
    </source>
</evidence>
<keyword evidence="4 7" id="KW-0489">Methyltransferase</keyword>
<dbReference type="NCBIfam" id="TIGR00080">
    <property type="entry name" value="pimt"/>
    <property type="match status" value="1"/>
</dbReference>
<comment type="function">
    <text evidence="7">Catalyzes the methyl esterification of L-isoaspartyl residues in peptides and proteins that result from spontaneous decomposition of normal L-aspartyl and L-asparaginyl residues. It plays a role in the repair and/or degradation of damaged proteins.</text>
</comment>
<keyword evidence="9" id="KW-1185">Reference proteome</keyword>
<keyword evidence="3 7" id="KW-0963">Cytoplasm</keyword>
<dbReference type="AlphaFoldDB" id="A0A1B9NBJ2"/>
<dbReference type="CDD" id="cd02440">
    <property type="entry name" value="AdoMet_MTases"/>
    <property type="match status" value="1"/>
</dbReference>
<dbReference type="NCBIfam" id="NF001453">
    <property type="entry name" value="PRK00312.1"/>
    <property type="match status" value="1"/>
</dbReference>
<dbReference type="InterPro" id="IPR000682">
    <property type="entry name" value="PCMT"/>
</dbReference>
<feature type="active site" evidence="7">
    <location>
        <position position="72"/>
    </location>
</feature>
<dbReference type="PANTHER" id="PTHR11579">
    <property type="entry name" value="PROTEIN-L-ISOASPARTATE O-METHYLTRANSFERASE"/>
    <property type="match status" value="1"/>
</dbReference>
<keyword evidence="6 7" id="KW-0949">S-adenosyl-L-methionine</keyword>
<comment type="catalytic activity">
    <reaction evidence="7">
        <text>[protein]-L-isoaspartate + S-adenosyl-L-methionine = [protein]-L-isoaspartate alpha-methyl ester + S-adenosyl-L-homocysteine</text>
        <dbReference type="Rhea" id="RHEA:12705"/>
        <dbReference type="Rhea" id="RHEA-COMP:12143"/>
        <dbReference type="Rhea" id="RHEA-COMP:12144"/>
        <dbReference type="ChEBI" id="CHEBI:57856"/>
        <dbReference type="ChEBI" id="CHEBI:59789"/>
        <dbReference type="ChEBI" id="CHEBI:90596"/>
        <dbReference type="ChEBI" id="CHEBI:90598"/>
        <dbReference type="EC" id="2.1.1.77"/>
    </reaction>
</comment>
<evidence type="ECO:0000313" key="8">
    <source>
        <dbReference type="EMBL" id="OCG73981.1"/>
    </source>
</evidence>
<evidence type="ECO:0000313" key="9">
    <source>
        <dbReference type="Proteomes" id="UP000093355"/>
    </source>
</evidence>
<dbReference type="GO" id="GO:0030091">
    <property type="term" value="P:protein repair"/>
    <property type="evidence" value="ECO:0007669"/>
    <property type="project" value="UniProtKB-UniRule"/>
</dbReference>
<evidence type="ECO:0000256" key="1">
    <source>
        <dbReference type="ARBA" id="ARBA00004496"/>
    </source>
</evidence>
<proteinExistence type="inferred from homology"/>
<dbReference type="Gene3D" id="3.40.50.150">
    <property type="entry name" value="Vaccinia Virus protein VP39"/>
    <property type="match status" value="1"/>
</dbReference>
<name>A0A1B9NBJ2_9MICO</name>
<dbReference type="HAMAP" id="MF_00090">
    <property type="entry name" value="PIMT"/>
    <property type="match status" value="1"/>
</dbReference>
<evidence type="ECO:0000256" key="5">
    <source>
        <dbReference type="ARBA" id="ARBA00022679"/>
    </source>
</evidence>
<dbReference type="PANTHER" id="PTHR11579:SF0">
    <property type="entry name" value="PROTEIN-L-ISOASPARTATE(D-ASPARTATE) O-METHYLTRANSFERASE"/>
    <property type="match status" value="1"/>
</dbReference>
<dbReference type="Pfam" id="PF01135">
    <property type="entry name" value="PCMT"/>
    <property type="match status" value="1"/>
</dbReference>
<sequence>MTGFSPTASSPHAAARARARMIDRHLRARGIRDARVLDAMARVPRELFVPDHLAGEAYADAPLPIGHGQTISQPYIVALTAEAARLSPGDRVLDVGTGSGYAAAVYAAMGAEVWSVELVPELAGRAREALPRAGFAHVTVVTADGSLGLPARAPFDAILAAAAGAEIPPPWLAQLADGGRIVLPVERHAGWQRLLRVTRRGEREEREDLGAVRFVPLRGAHGRR</sequence>
<evidence type="ECO:0000256" key="7">
    <source>
        <dbReference type="HAMAP-Rule" id="MF_00090"/>
    </source>
</evidence>
<dbReference type="InterPro" id="IPR029063">
    <property type="entry name" value="SAM-dependent_MTases_sf"/>
</dbReference>
<keyword evidence="5 7" id="KW-0808">Transferase</keyword>
<evidence type="ECO:0000256" key="6">
    <source>
        <dbReference type="ARBA" id="ARBA00022691"/>
    </source>
</evidence>
<protein>
    <recommendedName>
        <fullName evidence="7">Protein-L-isoaspartate O-methyltransferase</fullName>
        <ecNumber evidence="7">2.1.1.77</ecNumber>
    </recommendedName>
    <alternativeName>
        <fullName evidence="7">L-isoaspartyl protein carboxyl methyltransferase</fullName>
    </alternativeName>
    <alternativeName>
        <fullName evidence="7">Protein L-isoaspartyl methyltransferase</fullName>
    </alternativeName>
    <alternativeName>
        <fullName evidence="7">Protein-beta-aspartate methyltransferase</fullName>
        <shortName evidence="7">PIMT</shortName>
    </alternativeName>
</protein>
<dbReference type="GO" id="GO:0032259">
    <property type="term" value="P:methylation"/>
    <property type="evidence" value="ECO:0007669"/>
    <property type="project" value="UniProtKB-KW"/>
</dbReference>
<comment type="similarity">
    <text evidence="2 7">Belongs to the methyltransferase superfamily. L-isoaspartyl/D-aspartyl protein methyltransferase family.</text>
</comment>
<dbReference type="SUPFAM" id="SSF53335">
    <property type="entry name" value="S-adenosyl-L-methionine-dependent methyltransferases"/>
    <property type="match status" value="1"/>
</dbReference>